<evidence type="ECO:0000256" key="4">
    <source>
        <dbReference type="ARBA" id="ARBA00022989"/>
    </source>
</evidence>
<sequence length="496" mass="51558">MSATGLLRSIGLIGGAKGFNILMGLIRVKIVAVMLGPSGVGTLGIYANIVETGAELAGVGIGQSGMRELAAARDDARRMARLRRALAIASLVQGAAGMALIWLFRGELSQLIFGNDSHAFETGLLGLGVLAAVLTAAQTALLRAMQRIGDVVRVAIFGSTAGTAMGLGAIWIWGASGLVALPLAAPAATALAAFLYARRAPAPAAIDGALQLWGHWNRFLRLGAAFMGGALLATATLLAIRTLLTRSFGIEGAGMFQAAWALTQHQVAFLISAMGADYFPKLSSIIKDKPASIRLANDQTALALSLAGPVVMGVIGLAPWLVSLLYSPRFAPAIEILQWQALGNLLLLTAWPLGFIMVARKRGRLFFATHLVFNGSFLAIMLGVIALFGLAGAGIAFPAAQLVHVVFTRWQVGRIHGFSWEPDAVRLLLLNGALGAGTLAAAHLSPSAGAIAGLSAACVATVAGMRTIGRRIGPQGRLGGRVHRLFVRIGWPIAPT</sequence>
<feature type="transmembrane region" description="Helical" evidence="6">
    <location>
        <begin position="154"/>
        <end position="173"/>
    </location>
</feature>
<accession>A0A1M7T4J4</accession>
<evidence type="ECO:0000256" key="6">
    <source>
        <dbReference type="SAM" id="Phobius"/>
    </source>
</evidence>
<dbReference type="PANTHER" id="PTHR30250:SF11">
    <property type="entry name" value="O-ANTIGEN TRANSPORTER-RELATED"/>
    <property type="match status" value="1"/>
</dbReference>
<dbReference type="InterPro" id="IPR050833">
    <property type="entry name" value="Poly_Biosynth_Transport"/>
</dbReference>
<keyword evidence="5 6" id="KW-0472">Membrane</keyword>
<proteinExistence type="predicted"/>
<evidence type="ECO:0000256" key="3">
    <source>
        <dbReference type="ARBA" id="ARBA00022692"/>
    </source>
</evidence>
<keyword evidence="8" id="KW-1185">Reference proteome</keyword>
<feature type="transmembrane region" description="Helical" evidence="6">
    <location>
        <begin position="124"/>
        <end position="142"/>
    </location>
</feature>
<comment type="subcellular location">
    <subcellularLocation>
        <location evidence="1">Cell membrane</location>
        <topology evidence="1">Multi-pass membrane protein</topology>
    </subcellularLocation>
</comment>
<feature type="transmembrane region" description="Helical" evidence="6">
    <location>
        <begin position="450"/>
        <end position="468"/>
    </location>
</feature>
<feature type="transmembrane region" description="Helical" evidence="6">
    <location>
        <begin position="260"/>
        <end position="279"/>
    </location>
</feature>
<protein>
    <submittedName>
        <fullName evidence="7">Polysaccharide transporter, PST family</fullName>
    </submittedName>
</protein>
<feature type="transmembrane region" description="Helical" evidence="6">
    <location>
        <begin position="6"/>
        <end position="26"/>
    </location>
</feature>
<feature type="transmembrane region" description="Helical" evidence="6">
    <location>
        <begin position="341"/>
        <end position="359"/>
    </location>
</feature>
<keyword evidence="2" id="KW-1003">Cell membrane</keyword>
<dbReference type="EMBL" id="FRDL01000004">
    <property type="protein sequence ID" value="SHN65663.1"/>
    <property type="molecule type" value="Genomic_DNA"/>
</dbReference>
<evidence type="ECO:0000256" key="2">
    <source>
        <dbReference type="ARBA" id="ARBA00022475"/>
    </source>
</evidence>
<feature type="transmembrane region" description="Helical" evidence="6">
    <location>
        <begin position="85"/>
        <end position="104"/>
    </location>
</feature>
<evidence type="ECO:0000313" key="8">
    <source>
        <dbReference type="Proteomes" id="UP000184066"/>
    </source>
</evidence>
<feature type="transmembrane region" description="Helical" evidence="6">
    <location>
        <begin position="371"/>
        <end position="389"/>
    </location>
</feature>
<dbReference type="RefSeq" id="WP_072747106.1">
    <property type="nucleotide sequence ID" value="NZ_FOHL01000004.1"/>
</dbReference>
<dbReference type="Proteomes" id="UP000184066">
    <property type="component" value="Unassembled WGS sequence"/>
</dbReference>
<keyword evidence="4 6" id="KW-1133">Transmembrane helix</keyword>
<gene>
    <name evidence="7" type="ORF">SAMN05216200_104145</name>
</gene>
<dbReference type="PANTHER" id="PTHR30250">
    <property type="entry name" value="PST FAMILY PREDICTED COLANIC ACID TRANSPORTER"/>
    <property type="match status" value="1"/>
</dbReference>
<evidence type="ECO:0000256" key="1">
    <source>
        <dbReference type="ARBA" id="ARBA00004651"/>
    </source>
</evidence>
<evidence type="ECO:0000256" key="5">
    <source>
        <dbReference type="ARBA" id="ARBA00023136"/>
    </source>
</evidence>
<dbReference type="STRING" id="1189325.SAMN04488119_104145"/>
<keyword evidence="3 6" id="KW-0812">Transmembrane</keyword>
<dbReference type="OrthoDB" id="9769862at2"/>
<feature type="transmembrane region" description="Helical" evidence="6">
    <location>
        <begin position="179"/>
        <end position="198"/>
    </location>
</feature>
<dbReference type="GO" id="GO:0005886">
    <property type="term" value="C:plasma membrane"/>
    <property type="evidence" value="ECO:0007669"/>
    <property type="project" value="UniProtKB-SubCell"/>
</dbReference>
<dbReference type="Pfam" id="PF13440">
    <property type="entry name" value="Polysacc_synt_3"/>
    <property type="match status" value="1"/>
</dbReference>
<evidence type="ECO:0000313" key="7">
    <source>
        <dbReference type="EMBL" id="SHN65663.1"/>
    </source>
</evidence>
<name>A0A1M7T4J4_9RHOB</name>
<feature type="transmembrane region" description="Helical" evidence="6">
    <location>
        <begin position="300"/>
        <end position="321"/>
    </location>
</feature>
<feature type="transmembrane region" description="Helical" evidence="6">
    <location>
        <begin position="219"/>
        <end position="240"/>
    </location>
</feature>
<reference evidence="7 8" key="1">
    <citation type="submission" date="2016-12" db="EMBL/GenBank/DDBJ databases">
        <authorList>
            <person name="Song W.-J."/>
            <person name="Kurnit D.M."/>
        </authorList>
    </citation>
    <scope>NUCLEOTIDE SEQUENCE [LARGE SCALE GENOMIC DNA]</scope>
    <source>
        <strain evidence="7 8">CGMCC 1.10808</strain>
    </source>
</reference>
<organism evidence="7 8">
    <name type="scientific">Oceanicella actignis</name>
    <dbReference type="NCBI Taxonomy" id="1189325"/>
    <lineage>
        <taxon>Bacteria</taxon>
        <taxon>Pseudomonadati</taxon>
        <taxon>Pseudomonadota</taxon>
        <taxon>Alphaproteobacteria</taxon>
        <taxon>Rhodobacterales</taxon>
        <taxon>Paracoccaceae</taxon>
        <taxon>Oceanicella</taxon>
    </lineage>
</organism>
<dbReference type="AlphaFoldDB" id="A0A1M7T4J4"/>